<name>A0ABS6WK13_9HYPH</name>
<gene>
    <name evidence="4" type="ORF">KY465_03225</name>
</gene>
<reference evidence="4" key="1">
    <citation type="submission" date="2021-07" db="EMBL/GenBank/DDBJ databases">
        <title>Pseudohoeflea marina sp. nov. a polyhydroxyalcanoate-producing bacterium.</title>
        <authorList>
            <person name="Zheng W."/>
            <person name="Yu S."/>
            <person name="Huang Y."/>
        </authorList>
    </citation>
    <scope>NUCLEOTIDE SEQUENCE</scope>
    <source>
        <strain evidence="4">DP4N28-3</strain>
    </source>
</reference>
<protein>
    <submittedName>
        <fullName evidence="4">Porin family protein</fullName>
    </submittedName>
</protein>
<evidence type="ECO:0000259" key="3">
    <source>
        <dbReference type="Pfam" id="PF13505"/>
    </source>
</evidence>
<feature type="chain" id="PRO_5045993584" evidence="2">
    <location>
        <begin position="24"/>
        <end position="280"/>
    </location>
</feature>
<dbReference type="RefSeq" id="WP_219158372.1">
    <property type="nucleotide sequence ID" value="NZ_JAHWQX010000001.1"/>
</dbReference>
<evidence type="ECO:0000313" key="4">
    <source>
        <dbReference type="EMBL" id="MBW3096287.1"/>
    </source>
</evidence>
<accession>A0ABS6WK13</accession>
<keyword evidence="5" id="KW-1185">Reference proteome</keyword>
<dbReference type="InterPro" id="IPR027385">
    <property type="entry name" value="Beta-barrel_OMP"/>
</dbReference>
<feature type="signal peptide" evidence="2">
    <location>
        <begin position="1"/>
        <end position="23"/>
    </location>
</feature>
<keyword evidence="1 2" id="KW-0732">Signal</keyword>
<organism evidence="4 5">
    <name type="scientific">Pseudohoeflea coraliihabitans</name>
    <dbReference type="NCBI Taxonomy" id="2860393"/>
    <lineage>
        <taxon>Bacteria</taxon>
        <taxon>Pseudomonadati</taxon>
        <taxon>Pseudomonadota</taxon>
        <taxon>Alphaproteobacteria</taxon>
        <taxon>Hyphomicrobiales</taxon>
        <taxon>Rhizobiaceae</taxon>
        <taxon>Pseudohoeflea</taxon>
    </lineage>
</organism>
<evidence type="ECO:0000256" key="1">
    <source>
        <dbReference type="ARBA" id="ARBA00022729"/>
    </source>
</evidence>
<evidence type="ECO:0000313" key="5">
    <source>
        <dbReference type="Proteomes" id="UP001430804"/>
    </source>
</evidence>
<dbReference type="EMBL" id="JAHWQX010000001">
    <property type="protein sequence ID" value="MBW3096287.1"/>
    <property type="molecule type" value="Genomic_DNA"/>
</dbReference>
<comment type="caution">
    <text evidence="4">The sequence shown here is derived from an EMBL/GenBank/DDBJ whole genome shotgun (WGS) entry which is preliminary data.</text>
</comment>
<evidence type="ECO:0000256" key="2">
    <source>
        <dbReference type="SAM" id="SignalP"/>
    </source>
</evidence>
<proteinExistence type="predicted"/>
<sequence>MYKRVVLSTLLAAATGFAGPALAADLDAILYSPNLPVTQPVEIGNGWYLRGDFGYSLSSEGAASEYTSVVVSPFATSSDTYTSSGLSDEWSGGVGVGYRFTEYLRTDATVDFGQGRFGGTRDSATPCLGEPTGTTCPSTDSGDYTTMSLLANGYVDLGTYAGFTPYVGAGAGMARVRWGTITNSSLCSDGTGTCASSTTETYEHPGEDSWRFTYALMAGMSYSLSKNLQLDLGYRYQKINSGEMFGFDSTSTAAGASGTQAYDNGFEKHEIRAGLRYSLW</sequence>
<dbReference type="Pfam" id="PF13505">
    <property type="entry name" value="OMP_b-brl"/>
    <property type="match status" value="1"/>
</dbReference>
<dbReference type="Proteomes" id="UP001430804">
    <property type="component" value="Unassembled WGS sequence"/>
</dbReference>
<feature type="domain" description="Outer membrane protein beta-barrel" evidence="3">
    <location>
        <begin position="10"/>
        <end position="277"/>
    </location>
</feature>